<reference evidence="3 4" key="1">
    <citation type="submission" date="2021-05" db="EMBL/GenBank/DDBJ databases">
        <title>Genome Assembly of Synthetic Allotetraploid Brassica napus Reveals Homoeologous Exchanges between Subgenomes.</title>
        <authorList>
            <person name="Davis J.T."/>
        </authorList>
    </citation>
    <scope>NUCLEOTIDE SEQUENCE [LARGE SCALE GENOMIC DNA]</scope>
    <source>
        <strain evidence="4">cv. Da-Ae</strain>
        <tissue evidence="3">Seedling</tissue>
    </source>
</reference>
<protein>
    <recommendedName>
        <fullName evidence="2">OTU domain-containing protein</fullName>
    </recommendedName>
</protein>
<feature type="compositionally biased region" description="Low complexity" evidence="1">
    <location>
        <begin position="355"/>
        <end position="366"/>
    </location>
</feature>
<dbReference type="Gene3D" id="3.90.70.80">
    <property type="match status" value="1"/>
</dbReference>
<dbReference type="SUPFAM" id="SSF54001">
    <property type="entry name" value="Cysteine proteinases"/>
    <property type="match status" value="1"/>
</dbReference>
<evidence type="ECO:0000313" key="4">
    <source>
        <dbReference type="Proteomes" id="UP000824890"/>
    </source>
</evidence>
<feature type="compositionally biased region" description="Polar residues" evidence="1">
    <location>
        <begin position="679"/>
        <end position="690"/>
    </location>
</feature>
<feature type="compositionally biased region" description="Low complexity" evidence="1">
    <location>
        <begin position="562"/>
        <end position="575"/>
    </location>
</feature>
<evidence type="ECO:0000256" key="1">
    <source>
        <dbReference type="SAM" id="MobiDB-lite"/>
    </source>
</evidence>
<dbReference type="PANTHER" id="PTHR21551:SF11">
    <property type="entry name" value="PROTEIN PAT1 HOMOLOG 1"/>
    <property type="match status" value="1"/>
</dbReference>
<dbReference type="EMBL" id="JAGKQM010000015">
    <property type="protein sequence ID" value="KAH0879890.1"/>
    <property type="molecule type" value="Genomic_DNA"/>
</dbReference>
<feature type="region of interest" description="Disordered" evidence="1">
    <location>
        <begin position="314"/>
        <end position="446"/>
    </location>
</feature>
<feature type="compositionally biased region" description="Polar residues" evidence="1">
    <location>
        <begin position="420"/>
        <end position="438"/>
    </location>
</feature>
<feature type="compositionally biased region" description="Low complexity" evidence="1">
    <location>
        <begin position="321"/>
        <end position="330"/>
    </location>
</feature>
<evidence type="ECO:0000313" key="3">
    <source>
        <dbReference type="EMBL" id="KAH0879890.1"/>
    </source>
</evidence>
<dbReference type="InterPro" id="IPR003323">
    <property type="entry name" value="OTU_dom"/>
</dbReference>
<dbReference type="CDD" id="cd22751">
    <property type="entry name" value="OTU_plant_OTU9-like"/>
    <property type="match status" value="1"/>
</dbReference>
<feature type="domain" description="OTU" evidence="2">
    <location>
        <begin position="122"/>
        <end position="201"/>
    </location>
</feature>
<feature type="region of interest" description="Disordered" evidence="1">
    <location>
        <begin position="634"/>
        <end position="655"/>
    </location>
</feature>
<evidence type="ECO:0000259" key="2">
    <source>
        <dbReference type="Pfam" id="PF02338"/>
    </source>
</evidence>
<proteinExistence type="predicted"/>
<dbReference type="Pfam" id="PF02338">
    <property type="entry name" value="OTU"/>
    <property type="match status" value="1"/>
</dbReference>
<accession>A0ABQ7ZI46</accession>
<dbReference type="Proteomes" id="UP000824890">
    <property type="component" value="Unassembled WGS sequence"/>
</dbReference>
<feature type="compositionally biased region" description="Polar residues" evidence="1">
    <location>
        <begin position="393"/>
        <end position="411"/>
    </location>
</feature>
<feature type="compositionally biased region" description="Polar residues" evidence="1">
    <location>
        <begin position="644"/>
        <end position="655"/>
    </location>
</feature>
<dbReference type="PANTHER" id="PTHR21551">
    <property type="entry name" value="TOPOISOMERASE II-ASSOCIATED PROTEIN PAT1"/>
    <property type="match status" value="1"/>
</dbReference>
<gene>
    <name evidence="3" type="ORF">HID58_067284</name>
</gene>
<feature type="region of interest" description="Disordered" evidence="1">
    <location>
        <begin position="676"/>
        <end position="698"/>
    </location>
</feature>
<dbReference type="InterPro" id="IPR038765">
    <property type="entry name" value="Papain-like_cys_pep_sf"/>
</dbReference>
<comment type="caution">
    <text evidence="3">The sequence shown here is derived from an EMBL/GenBank/DDBJ whole genome shotgun (WGS) entry which is preliminary data.</text>
</comment>
<feature type="region of interest" description="Disordered" evidence="1">
    <location>
        <begin position="531"/>
        <end position="579"/>
    </location>
</feature>
<keyword evidence="4" id="KW-1185">Reference proteome</keyword>
<name>A0ABQ7ZI46_BRANA</name>
<feature type="compositionally biased region" description="Basic residues" evidence="1">
    <location>
        <begin position="546"/>
        <end position="559"/>
    </location>
</feature>
<sequence>MSSRYCGIQTPWMNAIGIHLQVQVEEQGAQYKCELQLHSGVADTEDDQTIARILAEDESSGREGMLGKRLSHLDSIPHTPRVNNQIPDLNDATLDHELLSVRLATYGLAELQMEWKLPALADQLFRNPDYHKHVRKHIVKQLKKQRKLYEGYVPMKYRHYTRKMKKPGEWGDHVTLQTAADRFKAKICLVTSFREQSYIEILPHNKNPLREAWLSFWSEVHYNSLYSSGDSNSKLFDASQYEFFGQNLDEMSLGGIDDDEVVAPVLGHTSPDDDEYHLFNKGEGAGLGSLSDMDDLATTFAKLNRNVTGPKHLGVIGDRGSGSFSRESSSATDWTHDTELTNWLDEQDQEANRWSSQPQSSAHSQPLYRTSSYPQQPPPLQHYNSEPIIVPESTFTSFPPPGSRSQQTSPGSLHRAPSLPSGSQMNFTPPSPLSNSRFHLSGPSHGPHYGGNLARYASCGPTLGNVVQPHWVTDPGLLHGDHSGLLHSLAQQQQFPPRIDLMSQHMMALQQRQSYAQLAALQSQLYRSYPSPSRKVSFGGGEVREQHKHKSSHRSRKNKGISQQASDAASQKSESGLQFRSKYMTSEEIESILKMQHSNSHSNDPYVNDYYHQARLAKKSSGSSRAITLFYPSQLKDHHHQPKSRNNSSEQHQQQVHVDALGKITLPYIRRPRALLEVDSSSSPGSNDQKGSGKHLEQEPLVAARVTIEDALGVLIDIVDIDRTLQSTRPQDGGAQVKRKRQILLEGLATALQLADPFSKTGQKSGLTAKDDVVFLRIATLPKGRKMLTKYIQLLVPGTEIARVVCMAIFRHLRFLFGGLPSDTLAAETIANLAKAVTVCVQAMDLRALSACLAAVVCSSEQPPLRPIGSSSGDGASVVLISLLERAAEVVVVPRAVHGSSNDGLWRASFNEFFNLLTKYCRSKYETIRRQNQGSAADVLELAIKREMPAELLRASLRHTNDDQRNYLLNFGRKPSAVSESASHARGGQINSESVMG</sequence>
<organism evidence="3 4">
    <name type="scientific">Brassica napus</name>
    <name type="common">Rape</name>
    <dbReference type="NCBI Taxonomy" id="3708"/>
    <lineage>
        <taxon>Eukaryota</taxon>
        <taxon>Viridiplantae</taxon>
        <taxon>Streptophyta</taxon>
        <taxon>Embryophyta</taxon>
        <taxon>Tracheophyta</taxon>
        <taxon>Spermatophyta</taxon>
        <taxon>Magnoliopsida</taxon>
        <taxon>eudicotyledons</taxon>
        <taxon>Gunneridae</taxon>
        <taxon>Pentapetalae</taxon>
        <taxon>rosids</taxon>
        <taxon>malvids</taxon>
        <taxon>Brassicales</taxon>
        <taxon>Brassicaceae</taxon>
        <taxon>Brassiceae</taxon>
        <taxon>Brassica</taxon>
    </lineage>
</organism>
<dbReference type="InterPro" id="IPR039900">
    <property type="entry name" value="Pat1-like"/>
</dbReference>